<accession>A0ACA9Y2C4</accession>
<comment type="caution">
    <text evidence="1">The sequence shown here is derived from an EMBL/GenBank/DDBJ whole genome shotgun (WGS) entry which is preliminary data.</text>
</comment>
<evidence type="ECO:0000313" key="2">
    <source>
        <dbReference type="Proteomes" id="UP001152531"/>
    </source>
</evidence>
<name>A0ACA9Y2C4_9ASCO</name>
<evidence type="ECO:0000313" key="1">
    <source>
        <dbReference type="EMBL" id="CAH6719086.1"/>
    </source>
</evidence>
<protein>
    <submittedName>
        <fullName evidence="1">E3 ubiquitin-protein ligase Pep5p</fullName>
    </submittedName>
</protein>
<dbReference type="EMBL" id="CALSDN010000002">
    <property type="protein sequence ID" value="CAH6719086.1"/>
    <property type="molecule type" value="Genomic_DNA"/>
</dbReference>
<proteinExistence type="predicted"/>
<sequence>MSLPSNWRQLQLFDIVPIRDPNYNSDDALYSNTTLTAISSTEKYMVISIDNCYLKIISQDFQSLKTFMAYDSDYTITYVNSIDQLDLIVTIAEKQGFPSVLKLWNLSKILSIELNENEDPDDVLKRKYQTQVMIQNGDNSFPISCFIFNDDFSCISVGYTNGKVLLIRGDLIRDRGSKQRIIYETPDPITGLQFNEYHELIYVTTTSKILTVATTGRNQGKPLKILSKQVGVPLQCSTKDKSTQELIVGTDSSLRYYNHFGKSHIINFEIKKKIIYRFKKNYLLMVSPEENSTGNSRKQTTKVIILDLHNKHISFTVTLPNTTMNHILEMWGDIYLLSSDGMLYKFHEKPINQQVEIILQRELFQLSYQIAKQSKLSPDILLRICKLHGDFLYNKQDYHESIKLFIKCLNYYKDPNLNLKQDDETLNDFIINIITKFKDASNINNLTEFLNQLYKLDIANNDHITLLLCCYCKLKSVDKIKTFINELDLTDEDESNELASLDFPLIINLFKECGYFHEVIKLLHKLNRPSLIVDIQLNDLKSPKKCLKYIKTLPIDDLLLILIEHSKTLLDNLPIETTELLINVFTGKYTAHDSNVLNEQIEEKEKEPVSDSSFPISSYQNFLAYLSNNAEEPEEEPVDNGPTYLPPRPSLIFASFMNNPHEFVVFLEACIETFDKYQGNINDKKELLITLFEMYLSLSKKSENSEWLDKAQGVIDDNSEFLDESTILLISHIYNFKPGELSSKKRQGFEESLFRSAQLVGDIDECLKIVNQYGDSKPELYKFLLRFIVSKQQYFDKVSDKDFKFILNKIKDYKLSTPLEIIQILSSTEFTTIGLIKDYLIEIIDSNNQEINNNEKLVELYEKESINNNHELNRLKSKPFIIQNNKCSACNLNLDFPAIHFKCKHSFHQRCLNDNYLSSNEHLNSKPVCSICISDIDSIQTLRDEQLKSKDETDLFKSTLKESSDKFKVITNYIGKGIMENEFIHITD</sequence>
<organism evidence="1 2">
    <name type="scientific">[Candida] jaroonii</name>
    <dbReference type="NCBI Taxonomy" id="467808"/>
    <lineage>
        <taxon>Eukaryota</taxon>
        <taxon>Fungi</taxon>
        <taxon>Dikarya</taxon>
        <taxon>Ascomycota</taxon>
        <taxon>Saccharomycotina</taxon>
        <taxon>Pichiomycetes</taxon>
        <taxon>Debaryomycetaceae</taxon>
        <taxon>Yamadazyma</taxon>
    </lineage>
</organism>
<gene>
    <name evidence="1" type="ORF">CLIB1444_02S00628</name>
</gene>
<reference evidence="1" key="1">
    <citation type="submission" date="2022-06" db="EMBL/GenBank/DDBJ databases">
        <authorList>
            <person name="Legras J.-L."/>
            <person name="Devillers H."/>
            <person name="Grondin C."/>
        </authorList>
    </citation>
    <scope>NUCLEOTIDE SEQUENCE</scope>
    <source>
        <strain evidence="1">CLIB 1444</strain>
    </source>
</reference>
<dbReference type="Proteomes" id="UP001152531">
    <property type="component" value="Unassembled WGS sequence"/>
</dbReference>
<keyword evidence="2" id="KW-1185">Reference proteome</keyword>